<reference evidence="15 16" key="1">
    <citation type="submission" date="2014-04" db="EMBL/GenBank/DDBJ databases">
        <title>Evolutionary Origins and Diversification of the Mycorrhizal Mutualists.</title>
        <authorList>
            <consortium name="DOE Joint Genome Institute"/>
            <consortium name="Mycorrhizal Genomics Consortium"/>
            <person name="Kohler A."/>
            <person name="Kuo A."/>
            <person name="Nagy L.G."/>
            <person name="Floudas D."/>
            <person name="Copeland A."/>
            <person name="Barry K.W."/>
            <person name="Cichocki N."/>
            <person name="Veneault-Fourrey C."/>
            <person name="LaButti K."/>
            <person name="Lindquist E.A."/>
            <person name="Lipzen A."/>
            <person name="Lundell T."/>
            <person name="Morin E."/>
            <person name="Murat C."/>
            <person name="Riley R."/>
            <person name="Ohm R."/>
            <person name="Sun H."/>
            <person name="Tunlid A."/>
            <person name="Henrissat B."/>
            <person name="Grigoriev I.V."/>
            <person name="Hibbett D.S."/>
            <person name="Martin F."/>
        </authorList>
    </citation>
    <scope>NUCLEOTIDE SEQUENCE [LARGE SCALE GENOMIC DNA]</scope>
    <source>
        <strain evidence="15 16">Koide BX008</strain>
    </source>
</reference>
<keyword evidence="14" id="KW-0732">Signal</keyword>
<proteinExistence type="inferred from homology"/>
<evidence type="ECO:0000256" key="2">
    <source>
        <dbReference type="ARBA" id="ARBA00004613"/>
    </source>
</evidence>
<comment type="function">
    <text evidence="11">This enzyme has both lysozyme (acetylmuramidase) and diacetylmuramidase activities.</text>
</comment>
<comment type="catalytic activity">
    <reaction evidence="1">
        <text>Hydrolysis of (1-&gt;4)-beta-linkages between N-acetylmuramic acid and N-acetyl-D-glucosamine residues in a peptidoglycan and between N-acetyl-D-glucosamine residues in chitodextrins.</text>
        <dbReference type="EC" id="3.2.1.17"/>
    </reaction>
</comment>
<dbReference type="GO" id="GO:0042742">
    <property type="term" value="P:defense response to bacterium"/>
    <property type="evidence" value="ECO:0007669"/>
    <property type="project" value="UniProtKB-KW"/>
</dbReference>
<sequence>MKLFPILALALSMIPSLEAKDHGLHKRSTVQGIDISGYQTNVNWAKVKGNGVQFVYIKATEGTGYRSSAFNKQWTGATNVGLIRGAYHFARPDTSSGAAQAKFFMLHGGGWSGDGKTLPGALDIEYNPYGPNKCYGKSPASMTAWVHDFSNTYHAQTGRYPVIYTTTDWWKKCTGNNAGFGRTNPLWIAHFAKSIGTLPAGWGVATFWQYADHGLNPGDADIFNGDSSSLSHFARG</sequence>
<evidence type="ECO:0000256" key="13">
    <source>
        <dbReference type="ARBA" id="ARBA00075474"/>
    </source>
</evidence>
<dbReference type="Pfam" id="PF01183">
    <property type="entry name" value="Glyco_hydro_25"/>
    <property type="match status" value="1"/>
</dbReference>
<dbReference type="InterPro" id="IPR017853">
    <property type="entry name" value="GH"/>
</dbReference>
<dbReference type="OrthoDB" id="6590422at2759"/>
<dbReference type="SUPFAM" id="SSF51445">
    <property type="entry name" value="(Trans)glycosidases"/>
    <property type="match status" value="1"/>
</dbReference>
<keyword evidence="9" id="KW-1015">Disulfide bond</keyword>
<accession>A0A0C2X1V4</accession>
<dbReference type="InterPro" id="IPR002053">
    <property type="entry name" value="Glyco_hydro_25"/>
</dbReference>
<name>A0A0C2X1V4_AMAMK</name>
<evidence type="ECO:0000256" key="9">
    <source>
        <dbReference type="ARBA" id="ARBA00023157"/>
    </source>
</evidence>
<evidence type="ECO:0000256" key="11">
    <source>
        <dbReference type="ARBA" id="ARBA00055588"/>
    </source>
</evidence>
<evidence type="ECO:0000313" key="16">
    <source>
        <dbReference type="Proteomes" id="UP000054549"/>
    </source>
</evidence>
<evidence type="ECO:0000313" key="15">
    <source>
        <dbReference type="EMBL" id="KIL62693.1"/>
    </source>
</evidence>
<comment type="subcellular location">
    <subcellularLocation>
        <location evidence="2">Secreted</location>
    </subcellularLocation>
</comment>
<dbReference type="GO" id="GO:0016998">
    <property type="term" value="P:cell wall macromolecule catabolic process"/>
    <property type="evidence" value="ECO:0007669"/>
    <property type="project" value="InterPro"/>
</dbReference>
<keyword evidence="5" id="KW-0964">Secreted</keyword>
<dbReference type="InterPro" id="IPR018077">
    <property type="entry name" value="Glyco_hydro_fam25_subgr"/>
</dbReference>
<dbReference type="HOGENOM" id="CLU_044973_4_0_1"/>
<dbReference type="GO" id="GO:0009253">
    <property type="term" value="P:peptidoglycan catabolic process"/>
    <property type="evidence" value="ECO:0007669"/>
    <property type="project" value="InterPro"/>
</dbReference>
<dbReference type="GO" id="GO:0003796">
    <property type="term" value="F:lysozyme activity"/>
    <property type="evidence" value="ECO:0007669"/>
    <property type="project" value="UniProtKB-EC"/>
</dbReference>
<dbReference type="SMART" id="SM00641">
    <property type="entry name" value="Glyco_25"/>
    <property type="match status" value="1"/>
</dbReference>
<evidence type="ECO:0000256" key="7">
    <source>
        <dbReference type="ARBA" id="ARBA00022638"/>
    </source>
</evidence>
<dbReference type="PANTHER" id="PTHR34135">
    <property type="entry name" value="LYSOZYME"/>
    <property type="match status" value="1"/>
</dbReference>
<dbReference type="EMBL" id="KN818267">
    <property type="protein sequence ID" value="KIL62693.1"/>
    <property type="molecule type" value="Genomic_DNA"/>
</dbReference>
<dbReference type="Gene3D" id="3.20.20.80">
    <property type="entry name" value="Glycosidases"/>
    <property type="match status" value="1"/>
</dbReference>
<dbReference type="CDD" id="cd06412">
    <property type="entry name" value="GH25_CH-type"/>
    <property type="match status" value="1"/>
</dbReference>
<organism evidence="15 16">
    <name type="scientific">Amanita muscaria (strain Koide BX008)</name>
    <dbReference type="NCBI Taxonomy" id="946122"/>
    <lineage>
        <taxon>Eukaryota</taxon>
        <taxon>Fungi</taxon>
        <taxon>Dikarya</taxon>
        <taxon>Basidiomycota</taxon>
        <taxon>Agaricomycotina</taxon>
        <taxon>Agaricomycetes</taxon>
        <taxon>Agaricomycetidae</taxon>
        <taxon>Agaricales</taxon>
        <taxon>Pluteineae</taxon>
        <taxon>Amanitaceae</taxon>
        <taxon>Amanita</taxon>
    </lineage>
</organism>
<dbReference type="GO" id="GO:0016052">
    <property type="term" value="P:carbohydrate catabolic process"/>
    <property type="evidence" value="ECO:0007669"/>
    <property type="project" value="TreeGrafter"/>
</dbReference>
<dbReference type="Proteomes" id="UP000054549">
    <property type="component" value="Unassembled WGS sequence"/>
</dbReference>
<evidence type="ECO:0000256" key="1">
    <source>
        <dbReference type="ARBA" id="ARBA00000632"/>
    </source>
</evidence>
<evidence type="ECO:0000256" key="8">
    <source>
        <dbReference type="ARBA" id="ARBA00022801"/>
    </source>
</evidence>
<evidence type="ECO:0000256" key="6">
    <source>
        <dbReference type="ARBA" id="ARBA00022529"/>
    </source>
</evidence>
<protein>
    <recommendedName>
        <fullName evidence="12">N,O-diacetylmuramidase</fullName>
        <ecNumber evidence="4">3.2.1.17</ecNumber>
    </recommendedName>
    <alternativeName>
        <fullName evidence="13">Lysozyme CH</fullName>
    </alternativeName>
</protein>
<dbReference type="AlphaFoldDB" id="A0A0C2X1V4"/>
<keyword evidence="6" id="KW-0929">Antimicrobial</keyword>
<dbReference type="GO" id="GO:0031640">
    <property type="term" value="P:killing of cells of another organism"/>
    <property type="evidence" value="ECO:0007669"/>
    <property type="project" value="UniProtKB-KW"/>
</dbReference>
<keyword evidence="16" id="KW-1185">Reference proteome</keyword>
<dbReference type="EC" id="3.2.1.17" evidence="4"/>
<evidence type="ECO:0000256" key="12">
    <source>
        <dbReference type="ARBA" id="ARBA00073159"/>
    </source>
</evidence>
<gene>
    <name evidence="15" type="ORF">M378DRAFT_165343</name>
</gene>
<evidence type="ECO:0000256" key="4">
    <source>
        <dbReference type="ARBA" id="ARBA00012732"/>
    </source>
</evidence>
<dbReference type="FunFam" id="3.20.20.80:FF:000060">
    <property type="entry name" value="Lysozyme M1"/>
    <property type="match status" value="1"/>
</dbReference>
<evidence type="ECO:0000256" key="3">
    <source>
        <dbReference type="ARBA" id="ARBA00010646"/>
    </source>
</evidence>
<feature type="chain" id="PRO_5002158380" description="N,O-diacetylmuramidase" evidence="14">
    <location>
        <begin position="20"/>
        <end position="236"/>
    </location>
</feature>
<comment type="similarity">
    <text evidence="3">Belongs to the glycosyl hydrolase 25 family.</text>
</comment>
<dbReference type="InParanoid" id="A0A0C2X1V4"/>
<evidence type="ECO:0000256" key="10">
    <source>
        <dbReference type="ARBA" id="ARBA00023295"/>
    </source>
</evidence>
<dbReference type="PROSITE" id="PS51904">
    <property type="entry name" value="GLYCOSYL_HYDROL_F25_2"/>
    <property type="match status" value="1"/>
</dbReference>
<dbReference type="PANTHER" id="PTHR34135:SF2">
    <property type="entry name" value="LYSOZYME"/>
    <property type="match status" value="1"/>
</dbReference>
<keyword evidence="10" id="KW-0326">Glycosidase</keyword>
<keyword evidence="8 15" id="KW-0378">Hydrolase</keyword>
<feature type="signal peptide" evidence="14">
    <location>
        <begin position="1"/>
        <end position="19"/>
    </location>
</feature>
<keyword evidence="7" id="KW-0081">Bacteriolytic enzyme</keyword>
<dbReference type="GO" id="GO:0005576">
    <property type="term" value="C:extracellular region"/>
    <property type="evidence" value="ECO:0007669"/>
    <property type="project" value="UniProtKB-SubCell"/>
</dbReference>
<evidence type="ECO:0000256" key="14">
    <source>
        <dbReference type="SAM" id="SignalP"/>
    </source>
</evidence>
<evidence type="ECO:0000256" key="5">
    <source>
        <dbReference type="ARBA" id="ARBA00022525"/>
    </source>
</evidence>